<keyword evidence="3 7" id="KW-0378">Hydrolase</keyword>
<evidence type="ECO:0000313" key="11">
    <source>
        <dbReference type="EMBL" id="MBN7819963.1"/>
    </source>
</evidence>
<keyword evidence="6" id="KW-0119">Carbohydrate metabolism</keyword>
<feature type="chain" id="PRO_5045598998" description="chitinase" evidence="9">
    <location>
        <begin position="28"/>
        <end position="413"/>
    </location>
</feature>
<dbReference type="EC" id="3.2.1.14" evidence="2"/>
<dbReference type="PROSITE" id="PS01095">
    <property type="entry name" value="GH18_1"/>
    <property type="match status" value="1"/>
</dbReference>
<comment type="catalytic activity">
    <reaction evidence="1">
        <text>Random endo-hydrolysis of N-acetyl-beta-D-glucosaminide (1-&gt;4)-beta-linkages in chitin and chitodextrins.</text>
        <dbReference type="EC" id="3.2.1.14"/>
    </reaction>
</comment>
<evidence type="ECO:0000256" key="2">
    <source>
        <dbReference type="ARBA" id="ARBA00012729"/>
    </source>
</evidence>
<dbReference type="InterPro" id="IPR001223">
    <property type="entry name" value="Glyco_hydro18_cat"/>
</dbReference>
<dbReference type="EMBL" id="JAFKCS010000006">
    <property type="protein sequence ID" value="MBN7819963.1"/>
    <property type="molecule type" value="Genomic_DNA"/>
</dbReference>
<evidence type="ECO:0000256" key="6">
    <source>
        <dbReference type="ARBA" id="ARBA00023326"/>
    </source>
</evidence>
<dbReference type="Pfam" id="PF00704">
    <property type="entry name" value="Glyco_hydro_18"/>
    <property type="match status" value="1"/>
</dbReference>
<feature type="domain" description="GH18" evidence="10">
    <location>
        <begin position="44"/>
        <end position="413"/>
    </location>
</feature>
<dbReference type="PANTHER" id="PTHR11177">
    <property type="entry name" value="CHITINASE"/>
    <property type="match status" value="1"/>
</dbReference>
<dbReference type="Proteomes" id="UP000663992">
    <property type="component" value="Unassembled WGS sequence"/>
</dbReference>
<keyword evidence="9" id="KW-0732">Signal</keyword>
<evidence type="ECO:0000256" key="7">
    <source>
        <dbReference type="RuleBase" id="RU000489"/>
    </source>
</evidence>
<protein>
    <recommendedName>
        <fullName evidence="2">chitinase</fullName>
        <ecNumber evidence="2">3.2.1.14</ecNumber>
    </recommendedName>
</protein>
<accession>A0ABS3CS73</accession>
<keyword evidence="5 7" id="KW-0326">Glycosidase</keyword>
<name>A0ABS3CS73_9ALTE</name>
<evidence type="ECO:0000256" key="8">
    <source>
        <dbReference type="RuleBase" id="RU004453"/>
    </source>
</evidence>
<dbReference type="PROSITE" id="PS51910">
    <property type="entry name" value="GH18_2"/>
    <property type="match status" value="1"/>
</dbReference>
<dbReference type="RefSeq" id="WP_206593793.1">
    <property type="nucleotide sequence ID" value="NZ_JAFKCS010000006.1"/>
</dbReference>
<evidence type="ECO:0000256" key="5">
    <source>
        <dbReference type="ARBA" id="ARBA00023295"/>
    </source>
</evidence>
<keyword evidence="12" id="KW-1185">Reference proteome</keyword>
<evidence type="ECO:0000256" key="3">
    <source>
        <dbReference type="ARBA" id="ARBA00022801"/>
    </source>
</evidence>
<keyword evidence="4" id="KW-0146">Chitin degradation</keyword>
<dbReference type="Gene3D" id="3.20.20.80">
    <property type="entry name" value="Glycosidases"/>
    <property type="match status" value="1"/>
</dbReference>
<gene>
    <name evidence="11" type="ORF">J0A65_08795</name>
</gene>
<dbReference type="InterPro" id="IPR011583">
    <property type="entry name" value="Chitinase_II/V-like_cat"/>
</dbReference>
<proteinExistence type="inferred from homology"/>
<dbReference type="InterPro" id="IPR017853">
    <property type="entry name" value="GH"/>
</dbReference>
<sequence>MRVTNRILSVLFCAVLLAWCSESALFAADKDSSALLSTSAKAEQKVVGYFPLWEPERGYRVKDIVTRGAAEQLTHILLAFGGLAEGQCVLDEIPASIEHHYSAQDSVDGVADSEDAKVKGVIGQLIKFKAMYPDVKLLWSIGGWTGSVGFIEAAKDVERFADSCHALLNDPRWAGLFDGIDIDWEYPNACGVECDKSGPDGYYTLIKAVRDRFGRDSLVTSAIGAPLSILSAADYAKAAPYLDFFMPMTYDYAGAWSPQGPTYPHSPLYPVDVAKGTTHEKNNADDSIAYMLAQGIPADKILLGIGFYGRGWAGIEQTEALATATGPAQGAKEPGGNAYHVLKTHCPATGILGGTAYGLCNGEWWSYDTPQTILGKMDYVKQNGLGGAFFWQLSGDTEQGELLDAIVSGLRAE</sequence>
<comment type="similarity">
    <text evidence="8">Belongs to the glycosyl hydrolase 18 family.</text>
</comment>
<dbReference type="InterPro" id="IPR050314">
    <property type="entry name" value="Glycosyl_Hydrlase_18"/>
</dbReference>
<dbReference type="InterPro" id="IPR029070">
    <property type="entry name" value="Chitinase_insertion_sf"/>
</dbReference>
<dbReference type="SMART" id="SM00636">
    <property type="entry name" value="Glyco_18"/>
    <property type="match status" value="1"/>
</dbReference>
<evidence type="ECO:0000259" key="10">
    <source>
        <dbReference type="PROSITE" id="PS51910"/>
    </source>
</evidence>
<organism evidence="11 12">
    <name type="scientific">Bowmanella yangjiangensis</name>
    <dbReference type="NCBI Taxonomy" id="2811230"/>
    <lineage>
        <taxon>Bacteria</taxon>
        <taxon>Pseudomonadati</taxon>
        <taxon>Pseudomonadota</taxon>
        <taxon>Gammaproteobacteria</taxon>
        <taxon>Alteromonadales</taxon>
        <taxon>Alteromonadaceae</taxon>
        <taxon>Bowmanella</taxon>
    </lineage>
</organism>
<reference evidence="11 12" key="1">
    <citation type="submission" date="2021-03" db="EMBL/GenBank/DDBJ databases">
        <title>novel species isolated from a fishpond in China.</title>
        <authorList>
            <person name="Lu H."/>
            <person name="Cai Z."/>
        </authorList>
    </citation>
    <scope>NUCLEOTIDE SEQUENCE [LARGE SCALE GENOMIC DNA]</scope>
    <source>
        <strain evidence="11 12">Y57</strain>
    </source>
</reference>
<dbReference type="GO" id="GO:0016787">
    <property type="term" value="F:hydrolase activity"/>
    <property type="evidence" value="ECO:0007669"/>
    <property type="project" value="UniProtKB-KW"/>
</dbReference>
<dbReference type="SUPFAM" id="SSF51445">
    <property type="entry name" value="(Trans)glycosidases"/>
    <property type="match status" value="1"/>
</dbReference>
<evidence type="ECO:0000256" key="9">
    <source>
        <dbReference type="SAM" id="SignalP"/>
    </source>
</evidence>
<dbReference type="SUPFAM" id="SSF54556">
    <property type="entry name" value="Chitinase insertion domain"/>
    <property type="match status" value="1"/>
</dbReference>
<comment type="caution">
    <text evidence="11">The sequence shown here is derived from an EMBL/GenBank/DDBJ whole genome shotgun (WGS) entry which is preliminary data.</text>
</comment>
<evidence type="ECO:0000313" key="12">
    <source>
        <dbReference type="Proteomes" id="UP000663992"/>
    </source>
</evidence>
<dbReference type="PANTHER" id="PTHR11177:SF317">
    <property type="entry name" value="CHITINASE 12-RELATED"/>
    <property type="match status" value="1"/>
</dbReference>
<dbReference type="CDD" id="cd06548">
    <property type="entry name" value="GH18_chitinase"/>
    <property type="match status" value="1"/>
</dbReference>
<keyword evidence="6" id="KW-0624">Polysaccharide degradation</keyword>
<dbReference type="InterPro" id="IPR001579">
    <property type="entry name" value="Glyco_hydro_18_chit_AS"/>
</dbReference>
<evidence type="ECO:0000256" key="1">
    <source>
        <dbReference type="ARBA" id="ARBA00000822"/>
    </source>
</evidence>
<dbReference type="Gene3D" id="3.10.50.10">
    <property type="match status" value="1"/>
</dbReference>
<feature type="signal peptide" evidence="9">
    <location>
        <begin position="1"/>
        <end position="27"/>
    </location>
</feature>
<evidence type="ECO:0000256" key="4">
    <source>
        <dbReference type="ARBA" id="ARBA00023024"/>
    </source>
</evidence>